<dbReference type="GO" id="GO:0005634">
    <property type="term" value="C:nucleus"/>
    <property type="evidence" value="ECO:0007669"/>
    <property type="project" value="UniProtKB-SubCell"/>
</dbReference>
<keyword evidence="3" id="KW-0804">Transcription</keyword>
<evidence type="ECO:0000256" key="5">
    <source>
        <dbReference type="SAM" id="MobiDB-lite"/>
    </source>
</evidence>
<feature type="compositionally biased region" description="Basic residues" evidence="5">
    <location>
        <begin position="171"/>
        <end position="185"/>
    </location>
</feature>
<keyword evidence="7" id="KW-1185">Reference proteome</keyword>
<dbReference type="GO" id="GO:0003713">
    <property type="term" value="F:transcription coactivator activity"/>
    <property type="evidence" value="ECO:0007669"/>
    <property type="project" value="TreeGrafter"/>
</dbReference>
<feature type="region of interest" description="Disordered" evidence="5">
    <location>
        <begin position="1"/>
        <end position="24"/>
    </location>
</feature>
<evidence type="ECO:0000313" key="7">
    <source>
        <dbReference type="Proteomes" id="UP001344447"/>
    </source>
</evidence>
<feature type="compositionally biased region" description="Low complexity" evidence="5">
    <location>
        <begin position="288"/>
        <end position="307"/>
    </location>
</feature>
<dbReference type="Proteomes" id="UP001344447">
    <property type="component" value="Unassembled WGS sequence"/>
</dbReference>
<dbReference type="EMBL" id="JAVFKY010000001">
    <property type="protein sequence ID" value="KAK5583678.1"/>
    <property type="molecule type" value="Genomic_DNA"/>
</dbReference>
<keyword evidence="2" id="KW-0805">Transcription regulation</keyword>
<dbReference type="GO" id="GO:0006357">
    <property type="term" value="P:regulation of transcription by RNA polymerase II"/>
    <property type="evidence" value="ECO:0007669"/>
    <property type="project" value="TreeGrafter"/>
</dbReference>
<reference evidence="6 7" key="1">
    <citation type="submission" date="2023-11" db="EMBL/GenBank/DDBJ databases">
        <title>Dfirmibasis_genome.</title>
        <authorList>
            <person name="Edelbroek B."/>
            <person name="Kjellin J."/>
            <person name="Jerlstrom-Hultqvist J."/>
            <person name="Soderbom F."/>
        </authorList>
    </citation>
    <scope>NUCLEOTIDE SEQUENCE [LARGE SCALE GENOMIC DNA]</scope>
    <source>
        <strain evidence="6 7">TNS-C-14</strain>
    </source>
</reference>
<dbReference type="PANTHER" id="PTHR21277:SF5">
    <property type="entry name" value="TRANSCRIPTIONAL ADAPTER 1"/>
    <property type="match status" value="1"/>
</dbReference>
<comment type="subcellular location">
    <subcellularLocation>
        <location evidence="1">Nucleus</location>
    </subcellularLocation>
</comment>
<feature type="compositionally biased region" description="Basic and acidic residues" evidence="5">
    <location>
        <begin position="328"/>
        <end position="341"/>
    </location>
</feature>
<feature type="compositionally biased region" description="Low complexity" evidence="5">
    <location>
        <begin position="315"/>
        <end position="327"/>
    </location>
</feature>
<comment type="caution">
    <text evidence="6">The sequence shown here is derived from an EMBL/GenBank/DDBJ whole genome shotgun (WGS) entry which is preliminary data.</text>
</comment>
<accession>A0AAN7UB72</accession>
<dbReference type="CDD" id="cd22933">
    <property type="entry name" value="HFD_HFI1"/>
    <property type="match status" value="1"/>
</dbReference>
<evidence type="ECO:0000256" key="4">
    <source>
        <dbReference type="ARBA" id="ARBA00023242"/>
    </source>
</evidence>
<proteinExistence type="predicted"/>
<dbReference type="Pfam" id="PF12767">
    <property type="entry name" value="SAGA-Tad1"/>
    <property type="match status" value="1"/>
</dbReference>
<dbReference type="PANTHER" id="PTHR21277">
    <property type="entry name" value="TRANSCRIPTIONAL ADAPTER 1"/>
    <property type="match status" value="1"/>
</dbReference>
<name>A0AAN7UB72_9MYCE</name>
<sequence length="486" mass="55651">MTKELNSGNSTSLNSNNNNNNGNNIINIPTPYETSLERIDLIPLKKQLDAVLKDRSEDYWEWIRKYLCGRLSKRELDYYVTTNLNEPNLHLHNTFFKAVIFNAFYSKTSPTIIEQTKVPIPSASSNQTSPSLSTTSTSSSLKRKLSTSTNSTKEKKDKKDTSSTSTNPSLSKRKKEKNPTKRPRREKKDSIPITFPSTSLHTLTLKKKQKKKFPKYSLFSSQLQPLKNKMEEIANENGLQGISKQSIIFMKLALEQHILNFLRKTKPHIQLPSQNSIPPNQLPPPSPFSDYFFSNIVNNQSNNNSNNIDDKNDKNSINNTNNVNNHNQEIENEKENEKEKEKINGFEKEQDFEPMALNDDNNTNNNACNEIPLPTVLDQSQHKHNLLPIQQPTTFSFSSIFNFNQFNTLNNNNNDKLELNYPKYVESNNPLLSQSVSFYKIPDNIFSNTPPTSILSTQDIFSMAEDNSLILGNDPLAFERINLFRY</sequence>
<organism evidence="6 7">
    <name type="scientific">Dictyostelium firmibasis</name>
    <dbReference type="NCBI Taxonomy" id="79012"/>
    <lineage>
        <taxon>Eukaryota</taxon>
        <taxon>Amoebozoa</taxon>
        <taxon>Evosea</taxon>
        <taxon>Eumycetozoa</taxon>
        <taxon>Dictyostelia</taxon>
        <taxon>Dictyosteliales</taxon>
        <taxon>Dictyosteliaceae</taxon>
        <taxon>Dictyostelium</taxon>
    </lineage>
</organism>
<dbReference type="AlphaFoldDB" id="A0AAN7UB72"/>
<evidence type="ECO:0000256" key="2">
    <source>
        <dbReference type="ARBA" id="ARBA00023015"/>
    </source>
</evidence>
<protein>
    <recommendedName>
        <fullName evidence="8">Transcriptional regulator of RNA polII, SAGA, subunit-domain-containing protein</fullName>
    </recommendedName>
</protein>
<feature type="compositionally biased region" description="Low complexity" evidence="5">
    <location>
        <begin position="122"/>
        <end position="151"/>
    </location>
</feature>
<dbReference type="InterPro" id="IPR024738">
    <property type="entry name" value="Hfi1/Tada1"/>
</dbReference>
<feature type="region of interest" description="Disordered" evidence="5">
    <location>
        <begin position="270"/>
        <end position="341"/>
    </location>
</feature>
<feature type="compositionally biased region" description="Basic and acidic residues" evidence="5">
    <location>
        <begin position="152"/>
        <end position="161"/>
    </location>
</feature>
<feature type="region of interest" description="Disordered" evidence="5">
    <location>
        <begin position="121"/>
        <end position="195"/>
    </location>
</feature>
<evidence type="ECO:0000256" key="3">
    <source>
        <dbReference type="ARBA" id="ARBA00023163"/>
    </source>
</evidence>
<evidence type="ECO:0008006" key="8">
    <source>
        <dbReference type="Google" id="ProtNLM"/>
    </source>
</evidence>
<gene>
    <name evidence="6" type="ORF">RB653_005276</name>
</gene>
<keyword evidence="4" id="KW-0539">Nucleus</keyword>
<evidence type="ECO:0000313" key="6">
    <source>
        <dbReference type="EMBL" id="KAK5583678.1"/>
    </source>
</evidence>
<evidence type="ECO:0000256" key="1">
    <source>
        <dbReference type="ARBA" id="ARBA00004123"/>
    </source>
</evidence>
<dbReference type="GO" id="GO:0000124">
    <property type="term" value="C:SAGA complex"/>
    <property type="evidence" value="ECO:0007669"/>
    <property type="project" value="TreeGrafter"/>
</dbReference>